<proteinExistence type="predicted"/>
<accession>A0A5N7B5J3</accession>
<keyword evidence="3" id="KW-1185">Reference proteome</keyword>
<evidence type="ECO:0000256" key="1">
    <source>
        <dbReference type="SAM" id="Phobius"/>
    </source>
</evidence>
<feature type="transmembrane region" description="Helical" evidence="1">
    <location>
        <begin position="6"/>
        <end position="31"/>
    </location>
</feature>
<name>A0A5N7B5J3_9EURO</name>
<evidence type="ECO:0000313" key="3">
    <source>
        <dbReference type="Proteomes" id="UP000326198"/>
    </source>
</evidence>
<keyword evidence="1" id="KW-0472">Membrane</keyword>
<evidence type="ECO:0000313" key="2">
    <source>
        <dbReference type="EMBL" id="KAE8376440.1"/>
    </source>
</evidence>
<gene>
    <name evidence="2" type="ORF">BDV26DRAFT_234653</name>
</gene>
<dbReference type="EMBL" id="ML736240">
    <property type="protein sequence ID" value="KAE8376440.1"/>
    <property type="molecule type" value="Genomic_DNA"/>
</dbReference>
<keyword evidence="1" id="KW-1133">Transmembrane helix</keyword>
<dbReference type="AlphaFoldDB" id="A0A5N7B5J3"/>
<sequence>MNGSLTLFPVIFLPLFSLLLFLNFFFSFVFLRSFVFPFDSLTTFEICRDFKSTRGGVCMHTVVFLGGRPIWRAETQAQLSVSCVLASAPTLKAACCASTSSARCFESDARLHHQLSIF</sequence>
<reference evidence="2 3" key="1">
    <citation type="submission" date="2019-04" db="EMBL/GenBank/DDBJ databases">
        <title>Friends and foes A comparative genomics studyof 23 Aspergillus species from section Flavi.</title>
        <authorList>
            <consortium name="DOE Joint Genome Institute"/>
            <person name="Kjaerbolling I."/>
            <person name="Vesth T."/>
            <person name="Frisvad J.C."/>
            <person name="Nybo J.L."/>
            <person name="Theobald S."/>
            <person name="Kildgaard S."/>
            <person name="Isbrandt T."/>
            <person name="Kuo A."/>
            <person name="Sato A."/>
            <person name="Lyhne E.K."/>
            <person name="Kogle M.E."/>
            <person name="Wiebenga A."/>
            <person name="Kun R.S."/>
            <person name="Lubbers R.J."/>
            <person name="Makela M.R."/>
            <person name="Barry K."/>
            <person name="Chovatia M."/>
            <person name="Clum A."/>
            <person name="Daum C."/>
            <person name="Haridas S."/>
            <person name="He G."/>
            <person name="LaButti K."/>
            <person name="Lipzen A."/>
            <person name="Mondo S."/>
            <person name="Riley R."/>
            <person name="Salamov A."/>
            <person name="Simmons B.A."/>
            <person name="Magnuson J.K."/>
            <person name="Henrissat B."/>
            <person name="Mortensen U.H."/>
            <person name="Larsen T.O."/>
            <person name="Devries R.P."/>
            <person name="Grigoriev I.V."/>
            <person name="Machida M."/>
            <person name="Baker S.E."/>
            <person name="Andersen M.R."/>
        </authorList>
    </citation>
    <scope>NUCLEOTIDE SEQUENCE [LARGE SCALE GENOMIC DNA]</scope>
    <source>
        <strain evidence="2 3">IBT 29228</strain>
    </source>
</reference>
<protein>
    <submittedName>
        <fullName evidence="2">Uncharacterized protein</fullName>
    </submittedName>
</protein>
<dbReference type="Proteomes" id="UP000326198">
    <property type="component" value="Unassembled WGS sequence"/>
</dbReference>
<organism evidence="2 3">
    <name type="scientific">Aspergillus bertholletiae</name>
    <dbReference type="NCBI Taxonomy" id="1226010"/>
    <lineage>
        <taxon>Eukaryota</taxon>
        <taxon>Fungi</taxon>
        <taxon>Dikarya</taxon>
        <taxon>Ascomycota</taxon>
        <taxon>Pezizomycotina</taxon>
        <taxon>Eurotiomycetes</taxon>
        <taxon>Eurotiomycetidae</taxon>
        <taxon>Eurotiales</taxon>
        <taxon>Aspergillaceae</taxon>
        <taxon>Aspergillus</taxon>
        <taxon>Aspergillus subgen. Circumdati</taxon>
    </lineage>
</organism>
<keyword evidence="1" id="KW-0812">Transmembrane</keyword>